<organism evidence="1 2">
    <name type="scientific">Rhodonellum ikkaensis</name>
    <dbReference type="NCBI Taxonomy" id="336829"/>
    <lineage>
        <taxon>Bacteria</taxon>
        <taxon>Pseudomonadati</taxon>
        <taxon>Bacteroidota</taxon>
        <taxon>Cytophagia</taxon>
        <taxon>Cytophagales</taxon>
        <taxon>Cytophagaceae</taxon>
        <taxon>Rhodonellum</taxon>
    </lineage>
</organism>
<gene>
    <name evidence="1" type="ORF">SAMN05444412_105165</name>
</gene>
<dbReference type="InterPro" id="IPR032710">
    <property type="entry name" value="NTF2-like_dom_sf"/>
</dbReference>
<dbReference type="Gene3D" id="3.10.450.50">
    <property type="match status" value="1"/>
</dbReference>
<name>A0A1H3Q274_9BACT</name>
<evidence type="ECO:0008006" key="3">
    <source>
        <dbReference type="Google" id="ProtNLM"/>
    </source>
</evidence>
<sequence>MKNSILILLAVLILAACEKKEAPRYTQNSPEIDILKSGISHYNTKNWEAMAANFADTAKVYYNTKKSPISFKEVPAYHGQNDVNFSSRGFLDRDQDYEMVVTDKGETWVNFWGIWEGTLAADNRKIEMPVHLTAQFKDGKIVEEHGYWDNGPLIMAIQEIEAAEKAKSAAPVKLK</sequence>
<keyword evidence="2" id="KW-1185">Reference proteome</keyword>
<dbReference type="SUPFAM" id="SSF54427">
    <property type="entry name" value="NTF2-like"/>
    <property type="match status" value="1"/>
</dbReference>
<dbReference type="Proteomes" id="UP000199663">
    <property type="component" value="Unassembled WGS sequence"/>
</dbReference>
<accession>A0A1H3Q274</accession>
<proteinExistence type="predicted"/>
<evidence type="ECO:0000313" key="2">
    <source>
        <dbReference type="Proteomes" id="UP000199663"/>
    </source>
</evidence>
<protein>
    <recommendedName>
        <fullName evidence="3">SnoaL-like domain-containing protein</fullName>
    </recommendedName>
</protein>
<evidence type="ECO:0000313" key="1">
    <source>
        <dbReference type="EMBL" id="SDZ07333.1"/>
    </source>
</evidence>
<dbReference type="PROSITE" id="PS51257">
    <property type="entry name" value="PROKAR_LIPOPROTEIN"/>
    <property type="match status" value="1"/>
</dbReference>
<dbReference type="EMBL" id="FNQC01000005">
    <property type="protein sequence ID" value="SDZ07333.1"/>
    <property type="molecule type" value="Genomic_DNA"/>
</dbReference>
<dbReference type="RefSeq" id="WP_019599574.1">
    <property type="nucleotide sequence ID" value="NZ_FNQC01000005.1"/>
</dbReference>
<reference evidence="1 2" key="1">
    <citation type="submission" date="2016-10" db="EMBL/GenBank/DDBJ databases">
        <authorList>
            <person name="Varghese N."/>
            <person name="Submissions S."/>
        </authorList>
    </citation>
    <scope>NUCLEOTIDE SEQUENCE [LARGE SCALE GENOMIC DNA]</scope>
    <source>
        <strain evidence="1 2">DSM 17997</strain>
    </source>
</reference>
<comment type="caution">
    <text evidence="1">The sequence shown here is derived from an EMBL/GenBank/DDBJ whole genome shotgun (WGS) entry which is preliminary data.</text>
</comment>